<keyword evidence="2" id="KW-0472">Membrane</keyword>
<feature type="transmembrane region" description="Helical" evidence="2">
    <location>
        <begin position="20"/>
        <end position="48"/>
    </location>
</feature>
<keyword evidence="2" id="KW-0812">Transmembrane</keyword>
<keyword evidence="4" id="KW-1185">Reference proteome</keyword>
<reference evidence="4" key="1">
    <citation type="journal article" date="2021" name="BMC Genomics">
        <title>Chromosome-level genome assembly and manually-curated proteome of model necrotroph Parastagonospora nodorum Sn15 reveals a genome-wide trove of candidate effector homologs, and redundancy of virulence-related functions within an accessory chromosome.</title>
        <authorList>
            <person name="Bertazzoni S."/>
            <person name="Jones D.A.B."/>
            <person name="Phan H.T."/>
            <person name="Tan K.-C."/>
            <person name="Hane J.K."/>
        </authorList>
    </citation>
    <scope>NUCLEOTIDE SEQUENCE [LARGE SCALE GENOMIC DNA]</scope>
    <source>
        <strain evidence="4">SN15 / ATCC MYA-4574 / FGSC 10173)</strain>
    </source>
</reference>
<feature type="region of interest" description="Disordered" evidence="1">
    <location>
        <begin position="95"/>
        <end position="116"/>
    </location>
</feature>
<sequence length="140" mass="15456">MPAVAHLTRRLLEGGSSGGISATSIGLIVGLGVVPVIICVWVVSWLFWCYPYDRSCCCTRRKKKQQLDEEINPTGHRTGRSLDSLHEKAAYPMPAGQAPVNYRTESGNPGRLQKTDPRFSVQTANSSNTIHYVQEPKPFV</sequence>
<accession>A0A7U2I9Q5</accession>
<organism evidence="3 4">
    <name type="scientific">Phaeosphaeria nodorum (strain SN15 / ATCC MYA-4574 / FGSC 10173)</name>
    <name type="common">Glume blotch fungus</name>
    <name type="synonym">Parastagonospora nodorum</name>
    <dbReference type="NCBI Taxonomy" id="321614"/>
    <lineage>
        <taxon>Eukaryota</taxon>
        <taxon>Fungi</taxon>
        <taxon>Dikarya</taxon>
        <taxon>Ascomycota</taxon>
        <taxon>Pezizomycotina</taxon>
        <taxon>Dothideomycetes</taxon>
        <taxon>Pleosporomycetidae</taxon>
        <taxon>Pleosporales</taxon>
        <taxon>Pleosporineae</taxon>
        <taxon>Phaeosphaeriaceae</taxon>
        <taxon>Parastagonospora</taxon>
    </lineage>
</organism>
<dbReference type="Proteomes" id="UP000663193">
    <property type="component" value="Chromosome 19"/>
</dbReference>
<evidence type="ECO:0000313" key="4">
    <source>
        <dbReference type="Proteomes" id="UP000663193"/>
    </source>
</evidence>
<dbReference type="VEuPathDB" id="FungiDB:JI435_060890"/>
<evidence type="ECO:0000256" key="2">
    <source>
        <dbReference type="SAM" id="Phobius"/>
    </source>
</evidence>
<feature type="region of interest" description="Disordered" evidence="1">
    <location>
        <begin position="64"/>
        <end position="83"/>
    </location>
</feature>
<name>A0A7U2I9Q5_PHANO</name>
<evidence type="ECO:0000313" key="3">
    <source>
        <dbReference type="EMBL" id="QRD05813.1"/>
    </source>
</evidence>
<dbReference type="OrthoDB" id="3796998at2759"/>
<proteinExistence type="predicted"/>
<gene>
    <name evidence="3" type="ORF">JI435_060890</name>
</gene>
<evidence type="ECO:0000256" key="1">
    <source>
        <dbReference type="SAM" id="MobiDB-lite"/>
    </source>
</evidence>
<dbReference type="EMBL" id="CP069041">
    <property type="protein sequence ID" value="QRD05813.1"/>
    <property type="molecule type" value="Genomic_DNA"/>
</dbReference>
<keyword evidence="2" id="KW-1133">Transmembrane helix</keyword>
<dbReference type="AlphaFoldDB" id="A0A7U2I9Q5"/>
<protein>
    <submittedName>
        <fullName evidence="3">Uncharacterized protein</fullName>
    </submittedName>
</protein>